<feature type="binding site" evidence="3">
    <location>
        <position position="262"/>
    </location>
    <ligand>
        <name>Mn(2+)</name>
        <dbReference type="ChEBI" id="CHEBI:29035"/>
        <label>1</label>
    </ligand>
</feature>
<feature type="binding site" evidence="3">
    <location>
        <position position="223"/>
    </location>
    <ligand>
        <name>Mn(2+)</name>
        <dbReference type="ChEBI" id="CHEBI:29035"/>
        <label>1</label>
    </ligand>
</feature>
<dbReference type="PANTHER" id="PTHR35848:SF9">
    <property type="entry name" value="SLL1358 PROTEIN"/>
    <property type="match status" value="1"/>
</dbReference>
<dbReference type="PANTHER" id="PTHR35848">
    <property type="entry name" value="OXALATE-BINDING PROTEIN"/>
    <property type="match status" value="1"/>
</dbReference>
<feature type="binding site" evidence="3">
    <location>
        <position position="399"/>
    </location>
    <ligand>
        <name>Mn(2+)</name>
        <dbReference type="ChEBI" id="CHEBI:29035"/>
        <label>2</label>
    </ligand>
</feature>
<accession>A0A0H2S0E4</accession>
<feature type="domain" description="Cupin type-1" evidence="5">
    <location>
        <begin position="174"/>
        <end position="317"/>
    </location>
</feature>
<evidence type="ECO:0000256" key="3">
    <source>
        <dbReference type="PIRSR" id="PIRSR617774-2"/>
    </source>
</evidence>
<evidence type="ECO:0000259" key="5">
    <source>
        <dbReference type="SMART" id="SM00835"/>
    </source>
</evidence>
<evidence type="ECO:0000313" key="7">
    <source>
        <dbReference type="Proteomes" id="UP000053477"/>
    </source>
</evidence>
<keyword evidence="1 3" id="KW-0479">Metal-binding</keyword>
<comment type="cofactor">
    <cofactor evidence="3">
        <name>Mn(2+)</name>
        <dbReference type="ChEBI" id="CHEBI:29035"/>
    </cofactor>
    <text evidence="3">Binds 2 manganese ions per subunit.</text>
</comment>
<dbReference type="Gene3D" id="2.60.120.10">
    <property type="entry name" value="Jelly Rolls"/>
    <property type="match status" value="2"/>
</dbReference>
<feature type="binding site" evidence="3">
    <location>
        <position position="397"/>
    </location>
    <ligand>
        <name>Mn(2+)</name>
        <dbReference type="ChEBI" id="CHEBI:29035"/>
        <label>2</label>
    </ligand>
</feature>
<feature type="domain" description="Cupin type-1" evidence="5">
    <location>
        <begin position="352"/>
        <end position="493"/>
    </location>
</feature>
<dbReference type="GO" id="GO:0033609">
    <property type="term" value="P:oxalate metabolic process"/>
    <property type="evidence" value="ECO:0007669"/>
    <property type="project" value="InterPro"/>
</dbReference>
<dbReference type="InterPro" id="IPR011051">
    <property type="entry name" value="RmlC_Cupin_sf"/>
</dbReference>
<sequence>MLECVTGSWSAPPVLRGFKGAIKALNGTHSYVEARIPLDCYATSKHTSNTMRKYVFTITGFCVGWNSIVLSAPIDSGDNVFISTSVTTSSEKFSVTASPTSTAKPEFETDIPATSFLNSQPYVQGTDANPEPMNDGLGASSIAPDDTAIDQQNPDLFAPPTTDNNIIQNAKWPISLGHTRLQSGGWSRQQNTDDFPIGTSLASVQMRLEAGAIRELHWHSSAEWGFVLDGNVKLTAMDNEGRVFVDTVGPEDLWYFPAGVPHSIQVTDQNPEGSEFLLVFDDGSFSDDGTFLLTDWMAHVPMEVLTKNFQLDESALSKIPSKQLYIFPGEPPSPDEPAPTSPSGEVPNPYSFHLSSMKETKLSGGSIKSFDSTNFKVSTTIVGSLVTVEPGGMRELHWHPTQPEWDYILQGQARMTIFAAQETANTFDYQAGDIGYVPPSFGHYIENTGNSTLRYLEIFNSDLVQDFSLQQWLALTPPDLVAAHLGFSKETIAHLSKTKMTVIGKS</sequence>
<protein>
    <submittedName>
        <fullName evidence="6">Bicupin, oxalate decarboxylase/oxidase</fullName>
    </submittedName>
</protein>
<dbReference type="InterPro" id="IPR051610">
    <property type="entry name" value="GPI/OXD"/>
</dbReference>
<feature type="binding site" evidence="3">
    <location>
        <position position="217"/>
    </location>
    <ligand>
        <name>Mn(2+)</name>
        <dbReference type="ChEBI" id="CHEBI:29035"/>
        <label>1</label>
    </ligand>
</feature>
<dbReference type="CDD" id="cd20304">
    <property type="entry name" value="cupin_OxDC_N"/>
    <property type="match status" value="1"/>
</dbReference>
<gene>
    <name evidence="6" type="ORF">SCHPADRAFT_937059</name>
</gene>
<feature type="binding site" evidence="3">
    <location>
        <position position="219"/>
    </location>
    <ligand>
        <name>Mn(2+)</name>
        <dbReference type="ChEBI" id="CHEBI:29035"/>
        <label>1</label>
    </ligand>
</feature>
<evidence type="ECO:0000256" key="2">
    <source>
        <dbReference type="PIRSR" id="PIRSR617774-1"/>
    </source>
</evidence>
<dbReference type="InParanoid" id="A0A0H2S0E4"/>
<dbReference type="STRING" id="27342.A0A0H2S0E4"/>
<evidence type="ECO:0000256" key="4">
    <source>
        <dbReference type="SAM" id="MobiDB-lite"/>
    </source>
</evidence>
<evidence type="ECO:0000313" key="6">
    <source>
        <dbReference type="EMBL" id="KLO17357.1"/>
    </source>
</evidence>
<name>A0A0H2S0E4_9AGAM</name>
<feature type="binding site" evidence="3">
    <location>
        <position position="404"/>
    </location>
    <ligand>
        <name>Mn(2+)</name>
        <dbReference type="ChEBI" id="CHEBI:29035"/>
        <label>2</label>
    </ligand>
</feature>
<reference evidence="6 7" key="1">
    <citation type="submission" date="2015-04" db="EMBL/GenBank/DDBJ databases">
        <title>Complete genome sequence of Schizopora paradoxa KUC8140, a cosmopolitan wood degrader in East Asia.</title>
        <authorList>
            <consortium name="DOE Joint Genome Institute"/>
            <person name="Min B."/>
            <person name="Park H."/>
            <person name="Jang Y."/>
            <person name="Kim J.-J."/>
            <person name="Kim K.H."/>
            <person name="Pangilinan J."/>
            <person name="Lipzen A."/>
            <person name="Riley R."/>
            <person name="Grigoriev I.V."/>
            <person name="Spatafora J.W."/>
            <person name="Choi I.-G."/>
        </authorList>
    </citation>
    <scope>NUCLEOTIDE SEQUENCE [LARGE SCALE GENOMIC DNA]</scope>
    <source>
        <strain evidence="6 7">KUC8140</strain>
    </source>
</reference>
<proteinExistence type="predicted"/>
<dbReference type="Proteomes" id="UP000053477">
    <property type="component" value="Unassembled WGS sequence"/>
</dbReference>
<dbReference type="EMBL" id="KQ085905">
    <property type="protein sequence ID" value="KLO17357.1"/>
    <property type="molecule type" value="Genomic_DNA"/>
</dbReference>
<keyword evidence="3" id="KW-0464">Manganese</keyword>
<dbReference type="SMART" id="SM00835">
    <property type="entry name" value="Cupin_1"/>
    <property type="match status" value="2"/>
</dbReference>
<dbReference type="AlphaFoldDB" id="A0A0H2S0E4"/>
<feature type="compositionally biased region" description="Pro residues" evidence="4">
    <location>
        <begin position="329"/>
        <end position="340"/>
    </location>
</feature>
<dbReference type="GO" id="GO:0046872">
    <property type="term" value="F:metal ion binding"/>
    <property type="evidence" value="ECO:0007669"/>
    <property type="project" value="UniProtKB-KW"/>
</dbReference>
<feature type="binding site" evidence="3">
    <location>
        <position position="443"/>
    </location>
    <ligand>
        <name>Mn(2+)</name>
        <dbReference type="ChEBI" id="CHEBI:29035"/>
        <label>2</label>
    </ligand>
</feature>
<dbReference type="NCBIfam" id="TIGR03404">
    <property type="entry name" value="bicupin_oxalic"/>
    <property type="match status" value="1"/>
</dbReference>
<organism evidence="6 7">
    <name type="scientific">Schizopora paradoxa</name>
    <dbReference type="NCBI Taxonomy" id="27342"/>
    <lineage>
        <taxon>Eukaryota</taxon>
        <taxon>Fungi</taxon>
        <taxon>Dikarya</taxon>
        <taxon>Basidiomycota</taxon>
        <taxon>Agaricomycotina</taxon>
        <taxon>Agaricomycetes</taxon>
        <taxon>Hymenochaetales</taxon>
        <taxon>Schizoporaceae</taxon>
        <taxon>Schizopora</taxon>
    </lineage>
</organism>
<dbReference type="SUPFAM" id="SSF51182">
    <property type="entry name" value="RmlC-like cupins"/>
    <property type="match status" value="1"/>
</dbReference>
<evidence type="ECO:0000256" key="1">
    <source>
        <dbReference type="ARBA" id="ARBA00022723"/>
    </source>
</evidence>
<dbReference type="InterPro" id="IPR006045">
    <property type="entry name" value="Cupin_1"/>
</dbReference>
<feature type="active site" description="Proton donor" evidence="2">
    <location>
        <position position="457"/>
    </location>
</feature>
<dbReference type="InterPro" id="IPR017774">
    <property type="entry name" value="Bicupin_oxalate_deCO2ase/Oxase"/>
</dbReference>
<feature type="region of interest" description="Disordered" evidence="4">
    <location>
        <begin position="326"/>
        <end position="350"/>
    </location>
</feature>
<dbReference type="InterPro" id="IPR014710">
    <property type="entry name" value="RmlC-like_jellyroll"/>
</dbReference>
<dbReference type="Pfam" id="PF00190">
    <property type="entry name" value="Cupin_1"/>
    <property type="match status" value="2"/>
</dbReference>
<keyword evidence="7" id="KW-1185">Reference proteome</keyword>
<dbReference type="OrthoDB" id="10263073at2759"/>
<dbReference type="CDD" id="cd20305">
    <property type="entry name" value="cupin_OxDC_C"/>
    <property type="match status" value="1"/>
</dbReference>